<comment type="caution">
    <text evidence="1">The sequence shown here is derived from an EMBL/GenBank/DDBJ whole genome shotgun (WGS) entry which is preliminary data.</text>
</comment>
<reference evidence="1" key="1">
    <citation type="journal article" date="2015" name="Genome Biol. Evol.">
        <title>Organellar Genomes of White Spruce (Picea glauca): Assembly and Annotation.</title>
        <authorList>
            <person name="Jackman S.D."/>
            <person name="Warren R.L."/>
            <person name="Gibb E.A."/>
            <person name="Vandervalk B.P."/>
            <person name="Mohamadi H."/>
            <person name="Chu J."/>
            <person name="Raymond A."/>
            <person name="Pleasance S."/>
            <person name="Coope R."/>
            <person name="Wildung M.R."/>
            <person name="Ritland C.E."/>
            <person name="Bousquet J."/>
            <person name="Jones S.J."/>
            <person name="Bohlmann J."/>
            <person name="Birol I."/>
        </authorList>
    </citation>
    <scope>NUCLEOTIDE SEQUENCE [LARGE SCALE GENOMIC DNA]</scope>
    <source>
        <tissue evidence="1">Flushing bud</tissue>
    </source>
</reference>
<organism evidence="1">
    <name type="scientific">Picea glauca</name>
    <name type="common">White spruce</name>
    <name type="synonym">Pinus glauca</name>
    <dbReference type="NCBI Taxonomy" id="3330"/>
    <lineage>
        <taxon>Eukaryota</taxon>
        <taxon>Viridiplantae</taxon>
        <taxon>Streptophyta</taxon>
        <taxon>Embryophyta</taxon>
        <taxon>Tracheophyta</taxon>
        <taxon>Spermatophyta</taxon>
        <taxon>Pinopsida</taxon>
        <taxon>Pinidae</taxon>
        <taxon>Conifers I</taxon>
        <taxon>Pinales</taxon>
        <taxon>Pinaceae</taxon>
        <taxon>Picea</taxon>
    </lineage>
</organism>
<dbReference type="AlphaFoldDB" id="A0A117NJ05"/>
<sequence length="75" mass="8293">MLLPLRLLPLPLKPMPLSIPARSRRFVSIEGAFLATQFSQGNTHLLFYMMLCCCFLFCCLSRGDGGATRAAEPMA</sequence>
<protein>
    <submittedName>
        <fullName evidence="1">Uncharacterized protein</fullName>
    </submittedName>
</protein>
<evidence type="ECO:0000313" key="1">
    <source>
        <dbReference type="EMBL" id="KUM50793.1"/>
    </source>
</evidence>
<dbReference type="EMBL" id="LKAM01000001">
    <property type="protein sequence ID" value="KUM50793.1"/>
    <property type="molecule type" value="Genomic_DNA"/>
</dbReference>
<proteinExistence type="predicted"/>
<geneLocation type="mitochondrion" evidence="1"/>
<gene>
    <name evidence="1" type="ORF">ABT39_MTgene637</name>
</gene>
<name>A0A117NJ05_PICGL</name>
<keyword evidence="1" id="KW-0496">Mitochondrion</keyword>
<accession>A0A117NJ05</accession>